<dbReference type="AlphaFoldDB" id="A0A8J2HL55"/>
<accession>A0A8J2HL55</accession>
<evidence type="ECO:0000256" key="2">
    <source>
        <dbReference type="SAM" id="SignalP"/>
    </source>
</evidence>
<dbReference type="OrthoDB" id="6430009at2759"/>
<gene>
    <name evidence="3" type="ORF">HICCMSTLAB_LOCUS10803</name>
</gene>
<comment type="caution">
    <text evidence="3">The sequence shown here is derived from an EMBL/GenBank/DDBJ whole genome shotgun (WGS) entry which is preliminary data.</text>
</comment>
<evidence type="ECO:0000313" key="3">
    <source>
        <dbReference type="EMBL" id="CAG5102014.1"/>
    </source>
</evidence>
<dbReference type="Proteomes" id="UP000786811">
    <property type="component" value="Unassembled WGS sequence"/>
</dbReference>
<reference evidence="3" key="1">
    <citation type="submission" date="2021-04" db="EMBL/GenBank/DDBJ databases">
        <authorList>
            <person name="Chebbi M.A.C M."/>
        </authorList>
    </citation>
    <scope>NUCLEOTIDE SEQUENCE</scope>
</reference>
<proteinExistence type="predicted"/>
<feature type="signal peptide" evidence="2">
    <location>
        <begin position="1"/>
        <end position="22"/>
    </location>
</feature>
<feature type="compositionally biased region" description="Low complexity" evidence="1">
    <location>
        <begin position="194"/>
        <end position="207"/>
    </location>
</feature>
<feature type="chain" id="PRO_5035194021" evidence="2">
    <location>
        <begin position="23"/>
        <end position="219"/>
    </location>
</feature>
<feature type="compositionally biased region" description="Basic and acidic residues" evidence="1">
    <location>
        <begin position="208"/>
        <end position="219"/>
    </location>
</feature>
<evidence type="ECO:0000313" key="4">
    <source>
        <dbReference type="Proteomes" id="UP000786811"/>
    </source>
</evidence>
<organism evidence="3 4">
    <name type="scientific">Cotesia congregata</name>
    <name type="common">Parasitoid wasp</name>
    <name type="synonym">Apanteles congregatus</name>
    <dbReference type="NCBI Taxonomy" id="51543"/>
    <lineage>
        <taxon>Eukaryota</taxon>
        <taxon>Metazoa</taxon>
        <taxon>Ecdysozoa</taxon>
        <taxon>Arthropoda</taxon>
        <taxon>Hexapoda</taxon>
        <taxon>Insecta</taxon>
        <taxon>Pterygota</taxon>
        <taxon>Neoptera</taxon>
        <taxon>Endopterygota</taxon>
        <taxon>Hymenoptera</taxon>
        <taxon>Apocrita</taxon>
        <taxon>Ichneumonoidea</taxon>
        <taxon>Braconidae</taxon>
        <taxon>Microgastrinae</taxon>
        <taxon>Cotesia</taxon>
    </lineage>
</organism>
<protein>
    <submittedName>
        <fullName evidence="3">Similar to EAG_11747: CAPA peptides (Camponotus floridanus)</fullName>
    </submittedName>
</protein>
<sequence>MKIHSILIVLFSIVYTSSVITAEEIRGISRTYLLHSALARKFYGGERISNMITKFNERRAAGILAQPRVGRTMGGTSLTRSDGPTGLVSYPRVGRSDHSSSYINLNQVNPIKLNLDPREPSHNFNSDVSMDLDYQERLDSDEKTWKPIDILTKGVLWAGIKPRRETRTEQKHLRLYRSEGDTDENWIALPVQLQDFSDSEPQQQSSQDESKITREINHA</sequence>
<keyword evidence="2" id="KW-0732">Signal</keyword>
<name>A0A8J2HL55_COTCN</name>
<feature type="region of interest" description="Disordered" evidence="1">
    <location>
        <begin position="194"/>
        <end position="219"/>
    </location>
</feature>
<evidence type="ECO:0000256" key="1">
    <source>
        <dbReference type="SAM" id="MobiDB-lite"/>
    </source>
</evidence>
<dbReference type="EMBL" id="CAJNRD030001123">
    <property type="protein sequence ID" value="CAG5102014.1"/>
    <property type="molecule type" value="Genomic_DNA"/>
</dbReference>
<keyword evidence="4" id="KW-1185">Reference proteome</keyword>